<dbReference type="GO" id="GO:0012506">
    <property type="term" value="C:vesicle membrane"/>
    <property type="evidence" value="ECO:0007669"/>
    <property type="project" value="TreeGrafter"/>
</dbReference>
<dbReference type="PANTHER" id="PTHR10502">
    <property type="entry name" value="ANNEXIN"/>
    <property type="match status" value="1"/>
</dbReference>
<organism evidence="8">
    <name type="scientific">Hirondellea gigas</name>
    <dbReference type="NCBI Taxonomy" id="1518452"/>
    <lineage>
        <taxon>Eukaryota</taxon>
        <taxon>Metazoa</taxon>
        <taxon>Ecdysozoa</taxon>
        <taxon>Arthropoda</taxon>
        <taxon>Crustacea</taxon>
        <taxon>Multicrustacea</taxon>
        <taxon>Malacostraca</taxon>
        <taxon>Eumalacostraca</taxon>
        <taxon>Peracarida</taxon>
        <taxon>Amphipoda</taxon>
        <taxon>Amphilochidea</taxon>
        <taxon>Lysianassida</taxon>
        <taxon>Lysianassidira</taxon>
        <taxon>Lysianassoidea</taxon>
        <taxon>Lysianassidae</taxon>
        <taxon>Hirondellea</taxon>
    </lineage>
</organism>
<dbReference type="GO" id="GO:0005544">
    <property type="term" value="F:calcium-dependent phospholipid binding"/>
    <property type="evidence" value="ECO:0007669"/>
    <property type="project" value="UniProtKB-KW"/>
</dbReference>
<dbReference type="InterPro" id="IPR018502">
    <property type="entry name" value="Annexin_repeat"/>
</dbReference>
<dbReference type="FunFam" id="1.10.220.10:FF:000001">
    <property type="entry name" value="Annexin"/>
    <property type="match status" value="1"/>
</dbReference>
<proteinExistence type="evidence at transcript level"/>
<keyword evidence="2" id="KW-0597">Phosphoprotein</keyword>
<dbReference type="InterPro" id="IPR018252">
    <property type="entry name" value="Annexin_repeat_CS"/>
</dbReference>
<dbReference type="GO" id="GO:0005737">
    <property type="term" value="C:cytoplasm"/>
    <property type="evidence" value="ECO:0007669"/>
    <property type="project" value="TreeGrafter"/>
</dbReference>
<keyword evidence="6 7" id="KW-0111">Calcium/phospholipid-binding</keyword>
<dbReference type="FunFam" id="1.10.220.10:FF:000002">
    <property type="entry name" value="Annexin"/>
    <property type="match status" value="1"/>
</dbReference>
<dbReference type="PROSITE" id="PS00223">
    <property type="entry name" value="ANNEXIN_1"/>
    <property type="match status" value="2"/>
</dbReference>
<keyword evidence="4 7" id="KW-0106">Calcium</keyword>
<accession>A0A2P2HY67</accession>
<evidence type="ECO:0000256" key="2">
    <source>
        <dbReference type="ARBA" id="ARBA00022553"/>
    </source>
</evidence>
<dbReference type="PRINTS" id="PR00196">
    <property type="entry name" value="ANNEXIN"/>
</dbReference>
<dbReference type="InterPro" id="IPR037104">
    <property type="entry name" value="Annexin_sf"/>
</dbReference>
<evidence type="ECO:0000256" key="5">
    <source>
        <dbReference type="ARBA" id="ARBA00023216"/>
    </source>
</evidence>
<dbReference type="InterPro" id="IPR001464">
    <property type="entry name" value="Annexin"/>
</dbReference>
<sequence length="290" mass="32088">MKGFGTDETSIINVLANRTSEQRQRIILSYQQAYGKDLIKDLKSELGGNLELVILAMMLPTNILLADNLNEAMKGIGTNENTLVEILCTRNNREIQELKAAYQSRYGKPLQKGLEGDTSGHFRRLLISMSTGARDEANTNLQLAPSLAQQLYKAGAGMAGTDESEFNRILASYSYPLLRAVFEEYEKIKGKSLCNAIKSEFSGDVQNGLLAVVQSIENRPQFYAKCLHDAMKGMGTKDDALIRLVVTRSEIDLGNIKQEFQKMYGKSLESQIKSDTSGEYKKVLIVLAGG</sequence>
<comment type="similarity">
    <text evidence="1 7">Belongs to the annexin family.</text>
</comment>
<dbReference type="SUPFAM" id="SSF47874">
    <property type="entry name" value="Annexin"/>
    <property type="match status" value="1"/>
</dbReference>
<evidence type="ECO:0000256" key="7">
    <source>
        <dbReference type="RuleBase" id="RU003540"/>
    </source>
</evidence>
<evidence type="ECO:0000313" key="8">
    <source>
        <dbReference type="EMBL" id="LAB66719.1"/>
    </source>
</evidence>
<evidence type="ECO:0000256" key="4">
    <source>
        <dbReference type="ARBA" id="ARBA00022837"/>
    </source>
</evidence>
<evidence type="ECO:0000256" key="6">
    <source>
        <dbReference type="ARBA" id="ARBA00023302"/>
    </source>
</evidence>
<dbReference type="GO" id="GO:0005886">
    <property type="term" value="C:plasma membrane"/>
    <property type="evidence" value="ECO:0007669"/>
    <property type="project" value="TreeGrafter"/>
</dbReference>
<dbReference type="EMBL" id="IACF01000987">
    <property type="protein sequence ID" value="LAB66719.1"/>
    <property type="molecule type" value="mRNA"/>
</dbReference>
<dbReference type="AlphaFoldDB" id="A0A2P2HY67"/>
<dbReference type="Gene3D" id="1.10.220.10">
    <property type="entry name" value="Annexin"/>
    <property type="match status" value="4"/>
</dbReference>
<keyword evidence="3 7" id="KW-0677">Repeat</keyword>
<protein>
    <recommendedName>
        <fullName evidence="7">Annexin</fullName>
    </recommendedName>
</protein>
<reference evidence="8" key="1">
    <citation type="journal article" date="2018" name="Biosci. Biotechnol. Biochem.">
        <title>Polysaccharide hydrolase of the hadal zone amphipods Hirondellea gigas.</title>
        <authorList>
            <person name="Kobayashi H."/>
            <person name="Nagahama T."/>
            <person name="Arai W."/>
            <person name="Sasagawa Y."/>
            <person name="Umeda M."/>
            <person name="Hayashi T."/>
            <person name="Nikaido I."/>
            <person name="Watanabe H."/>
            <person name="Oguri K."/>
            <person name="Kitazato H."/>
            <person name="Fujioka K."/>
            <person name="Kido Y."/>
            <person name="Takami H."/>
        </authorList>
    </citation>
    <scope>NUCLEOTIDE SEQUENCE</scope>
    <source>
        <tissue evidence="8">Whole body</tissue>
    </source>
</reference>
<dbReference type="FunFam" id="1.10.220.10:FF:000003">
    <property type="entry name" value="Annexin"/>
    <property type="match status" value="1"/>
</dbReference>
<comment type="domain">
    <text evidence="7">A pair of annexin repeats may form one binding site for calcium and phospholipid.</text>
</comment>
<evidence type="ECO:0000256" key="1">
    <source>
        <dbReference type="ARBA" id="ARBA00007831"/>
    </source>
</evidence>
<name>A0A2P2HY67_9CRUS</name>
<dbReference type="FunFam" id="1.10.220.10:FF:000005">
    <property type="entry name" value="Annexin"/>
    <property type="match status" value="1"/>
</dbReference>
<evidence type="ECO:0000256" key="3">
    <source>
        <dbReference type="ARBA" id="ARBA00022737"/>
    </source>
</evidence>
<dbReference type="GO" id="GO:0005634">
    <property type="term" value="C:nucleus"/>
    <property type="evidence" value="ECO:0007669"/>
    <property type="project" value="TreeGrafter"/>
</dbReference>
<dbReference type="PROSITE" id="PS51897">
    <property type="entry name" value="ANNEXIN_2"/>
    <property type="match status" value="4"/>
</dbReference>
<dbReference type="GO" id="GO:0005509">
    <property type="term" value="F:calcium ion binding"/>
    <property type="evidence" value="ECO:0007669"/>
    <property type="project" value="InterPro"/>
</dbReference>
<dbReference type="SMART" id="SM00335">
    <property type="entry name" value="ANX"/>
    <property type="match status" value="4"/>
</dbReference>
<dbReference type="Pfam" id="PF00191">
    <property type="entry name" value="Annexin"/>
    <property type="match status" value="4"/>
</dbReference>
<keyword evidence="5 7" id="KW-0041">Annexin</keyword>
<dbReference type="PANTHER" id="PTHR10502:SF102">
    <property type="entry name" value="ANNEXIN B11"/>
    <property type="match status" value="1"/>
</dbReference>
<dbReference type="GO" id="GO:0001786">
    <property type="term" value="F:phosphatidylserine binding"/>
    <property type="evidence" value="ECO:0007669"/>
    <property type="project" value="TreeGrafter"/>
</dbReference>